<dbReference type="GO" id="GO:0060271">
    <property type="term" value="P:cilium assembly"/>
    <property type="evidence" value="ECO:0000318"/>
    <property type="project" value="GO_Central"/>
</dbReference>
<keyword evidence="2" id="KW-0732">Signal</keyword>
<gene>
    <name evidence="3 5" type="primary">tctn-1</name>
    <name evidence="3" type="ORF">CELE_E04A4.6</name>
    <name evidence="5" type="ORF">E04A4.6</name>
</gene>
<feature type="signal peptide" evidence="2">
    <location>
        <begin position="1"/>
        <end position="29"/>
    </location>
</feature>
<dbReference type="eggNOG" id="KOG1652">
    <property type="taxonomic scope" value="Eukaryota"/>
</dbReference>
<dbReference type="KEGG" id="cel:CELE_E04A4.6"/>
<protein>
    <submittedName>
        <fullName evidence="3">Tectonic domain-containing protein</fullName>
    </submittedName>
</protein>
<dbReference type="PaxDb" id="6239-E04A4.6"/>
<keyword evidence="1" id="KW-0812">Transmembrane</keyword>
<dbReference type="PANTHER" id="PTHR14611:SF2">
    <property type="entry name" value="TECTONIC"/>
    <property type="match status" value="1"/>
</dbReference>
<dbReference type="EMBL" id="BX284604">
    <property type="protein sequence ID" value="CCD68711.1"/>
    <property type="molecule type" value="Genomic_DNA"/>
</dbReference>
<dbReference type="WormBase" id="E04A4.6">
    <property type="protein sequence ID" value="CE46218"/>
    <property type="gene ID" value="WBGene00017120"/>
    <property type="gene designation" value="tctn-1"/>
</dbReference>
<reference evidence="3 4" key="1">
    <citation type="journal article" date="1998" name="Science">
        <title>Genome sequence of the nematode C. elegans: a platform for investigating biology.</title>
        <authorList>
            <consortium name="The C. elegans sequencing consortium"/>
            <person name="Sulson J.E."/>
            <person name="Waterston R."/>
        </authorList>
    </citation>
    <scope>NUCLEOTIDE SEQUENCE [LARGE SCALE GENOMIC DNA]</scope>
    <source>
        <strain evidence="3 4">Bristol N2</strain>
    </source>
</reference>
<dbReference type="CTD" id="184035"/>
<name>O44478_CAEEL</name>
<dbReference type="Proteomes" id="UP000001940">
    <property type="component" value="Chromosome IV"/>
</dbReference>
<dbReference type="HOGENOM" id="CLU_538882_0_0_1"/>
<keyword evidence="4" id="KW-1185">Reference proteome</keyword>
<dbReference type="PANTHER" id="PTHR14611">
    <property type="entry name" value="TECTONIC FAMILY MEMBER"/>
    <property type="match status" value="1"/>
</dbReference>
<dbReference type="PhylomeDB" id="O44478"/>
<sequence length="470" mass="52778">MGTNAPRNRNELFVMHLLGFIFLLTYCSADTPEVCYPSVVRHRIDSIFPTSRLFCVSKQNDDLEYGDVEIVNGEEQWNEFSKSRWQQDESDSQENLELLHFGSSRAVRLFKFPAAISASDFCTGTQNVITKRNMTVKCKPLATTDILSHCSENEFLNAQALFGNGDFVERTENETIAIPRLSTAQFIAPVWNNSMCYGVLKSANIIFRMNGIKTNSVEIDAQYDSLPGNVDNNWFEQTFSVYWIPLVVASEIETNQTVVGYKAGEQTYRVKGSIPVPFAVPTLGNCYSGSIAPSPVFFLRSMSSVCTISTINCEDARAKARAFYEQVYPSVLVSSPSEDAHPASVGRVNVTWEELSPSTISCRLPVSSLLQIYYSKQGSTKNYREVIIAGNSQLLLDDVPYLSGQEIRMPISISFTEVTPPPKNIFSALPYVDIRLPHDFFYPFMSTSNYSASLNYSQCIFIIFIIYILK</sequence>
<dbReference type="OMA" id="IDIRLPH"/>
<dbReference type="InParanoid" id="O44478"/>
<dbReference type="GeneID" id="184035"/>
<dbReference type="AGR" id="WB:WBGene00017120"/>
<dbReference type="OrthoDB" id="2104337at2759"/>
<proteinExistence type="predicted"/>
<accession>O44478</accession>
<feature type="transmembrane region" description="Helical" evidence="1">
    <location>
        <begin position="450"/>
        <end position="469"/>
    </location>
</feature>
<dbReference type="FunCoup" id="O44478">
    <property type="interactions" value="128"/>
</dbReference>
<evidence type="ECO:0000313" key="4">
    <source>
        <dbReference type="Proteomes" id="UP000001940"/>
    </source>
</evidence>
<keyword evidence="1" id="KW-0472">Membrane</keyword>
<dbReference type="RefSeq" id="NP_500628.2">
    <property type="nucleotide sequence ID" value="NM_068227.4"/>
</dbReference>
<evidence type="ECO:0000256" key="2">
    <source>
        <dbReference type="SAM" id="SignalP"/>
    </source>
</evidence>
<dbReference type="PeptideAtlas" id="O44478"/>
<dbReference type="AlphaFoldDB" id="O44478"/>
<dbReference type="UCSC" id="E04A4.6">
    <property type="organism name" value="c. elegans"/>
</dbReference>
<keyword evidence="1" id="KW-1133">Transmembrane helix</keyword>
<dbReference type="InterPro" id="IPR040354">
    <property type="entry name" value="TCTN1-3"/>
</dbReference>
<evidence type="ECO:0000256" key="1">
    <source>
        <dbReference type="SAM" id="Phobius"/>
    </source>
</evidence>
<evidence type="ECO:0000313" key="3">
    <source>
        <dbReference type="EMBL" id="CCD68711.1"/>
    </source>
</evidence>
<organism evidence="3 4">
    <name type="scientific">Caenorhabditis elegans</name>
    <dbReference type="NCBI Taxonomy" id="6239"/>
    <lineage>
        <taxon>Eukaryota</taxon>
        <taxon>Metazoa</taxon>
        <taxon>Ecdysozoa</taxon>
        <taxon>Nematoda</taxon>
        <taxon>Chromadorea</taxon>
        <taxon>Rhabditida</taxon>
        <taxon>Rhabditina</taxon>
        <taxon>Rhabditomorpha</taxon>
        <taxon>Rhabditoidea</taxon>
        <taxon>Rhabditidae</taxon>
        <taxon>Peloderinae</taxon>
        <taxon>Caenorhabditis</taxon>
    </lineage>
</organism>
<evidence type="ECO:0000313" key="5">
    <source>
        <dbReference type="WormBase" id="E04A4.6"/>
    </source>
</evidence>
<dbReference type="GO" id="GO:0035869">
    <property type="term" value="C:ciliary transition zone"/>
    <property type="evidence" value="ECO:0000318"/>
    <property type="project" value="GO_Central"/>
</dbReference>
<feature type="chain" id="PRO_5004158362" evidence="2">
    <location>
        <begin position="30"/>
        <end position="470"/>
    </location>
</feature>
<dbReference type="STRING" id="6239.E04A4.6.1"/>
<dbReference type="Bgee" id="WBGene00017120">
    <property type="expression patterns" value="Expressed in pharyngeal muscle cell (C elegans) and 3 other cell types or tissues"/>
</dbReference>